<evidence type="ECO:0000256" key="2">
    <source>
        <dbReference type="ARBA" id="ARBA00022475"/>
    </source>
</evidence>
<evidence type="ECO:0000256" key="4">
    <source>
        <dbReference type="ARBA" id="ARBA00022960"/>
    </source>
</evidence>
<evidence type="ECO:0000256" key="1">
    <source>
        <dbReference type="ARBA" id="ARBA00004651"/>
    </source>
</evidence>
<reference evidence="8" key="1">
    <citation type="submission" date="2016-10" db="EMBL/GenBank/DDBJ databases">
        <title>Sequence of Gallionella enrichment culture.</title>
        <authorList>
            <person name="Poehlein A."/>
            <person name="Muehling M."/>
            <person name="Daniel R."/>
        </authorList>
    </citation>
    <scope>NUCLEOTIDE SEQUENCE</scope>
</reference>
<evidence type="ECO:0000256" key="3">
    <source>
        <dbReference type="ARBA" id="ARBA00022692"/>
    </source>
</evidence>
<protein>
    <recommendedName>
        <fullName evidence="9">Rod shape-determining protein MreD</fullName>
    </recommendedName>
</protein>
<evidence type="ECO:0000313" key="8">
    <source>
        <dbReference type="EMBL" id="OIQ75236.1"/>
    </source>
</evidence>
<organism evidence="8">
    <name type="scientific">mine drainage metagenome</name>
    <dbReference type="NCBI Taxonomy" id="410659"/>
    <lineage>
        <taxon>unclassified sequences</taxon>
        <taxon>metagenomes</taxon>
        <taxon>ecological metagenomes</taxon>
    </lineage>
</organism>
<proteinExistence type="predicted"/>
<comment type="subcellular location">
    <subcellularLocation>
        <location evidence="1">Cell membrane</location>
        <topology evidence="1">Multi-pass membrane protein</topology>
    </subcellularLocation>
</comment>
<keyword evidence="4" id="KW-0133">Cell shape</keyword>
<dbReference type="GO" id="GO:0005886">
    <property type="term" value="C:plasma membrane"/>
    <property type="evidence" value="ECO:0007669"/>
    <property type="project" value="UniProtKB-SubCell"/>
</dbReference>
<sequence length="174" mass="18427">MRGSREASAFIALLFIYVLQTSVIARLNLPLGGPNLIFVFFLAWVLQHNAVSGAIIGSIVGLFMDFAPPGVSTAGVWMIVLTGVGYGLGALATSSKDLTNSPIVGWIFLGAGLLAIFFGRIVIGASIGETQAGFTSLTKSLLGTLSWNLLIAPLALWLSRKLYLGLSTRSELLR</sequence>
<feature type="transmembrane region" description="Helical" evidence="7">
    <location>
        <begin position="140"/>
        <end position="158"/>
    </location>
</feature>
<evidence type="ECO:0000256" key="6">
    <source>
        <dbReference type="ARBA" id="ARBA00023136"/>
    </source>
</evidence>
<dbReference type="AlphaFoldDB" id="A0A1J5Q5S0"/>
<name>A0A1J5Q5S0_9ZZZZ</name>
<keyword evidence="2" id="KW-1003">Cell membrane</keyword>
<feature type="transmembrane region" description="Helical" evidence="7">
    <location>
        <begin position="71"/>
        <end position="91"/>
    </location>
</feature>
<dbReference type="EMBL" id="MLJW01002231">
    <property type="protein sequence ID" value="OIQ75236.1"/>
    <property type="molecule type" value="Genomic_DNA"/>
</dbReference>
<feature type="transmembrane region" description="Helical" evidence="7">
    <location>
        <begin position="103"/>
        <end position="128"/>
    </location>
</feature>
<evidence type="ECO:0000256" key="7">
    <source>
        <dbReference type="SAM" id="Phobius"/>
    </source>
</evidence>
<keyword evidence="6 7" id="KW-0472">Membrane</keyword>
<feature type="transmembrane region" description="Helical" evidence="7">
    <location>
        <begin position="37"/>
        <end position="64"/>
    </location>
</feature>
<keyword evidence="3 7" id="KW-0812">Transmembrane</keyword>
<feature type="transmembrane region" description="Helical" evidence="7">
    <location>
        <begin position="7"/>
        <end position="25"/>
    </location>
</feature>
<comment type="caution">
    <text evidence="8">The sequence shown here is derived from an EMBL/GenBank/DDBJ whole genome shotgun (WGS) entry which is preliminary data.</text>
</comment>
<evidence type="ECO:0000256" key="5">
    <source>
        <dbReference type="ARBA" id="ARBA00022989"/>
    </source>
</evidence>
<dbReference type="InterPro" id="IPR007227">
    <property type="entry name" value="Cell_shape_determining_MreD"/>
</dbReference>
<accession>A0A1J5Q5S0</accession>
<gene>
    <name evidence="8" type="ORF">GALL_430960</name>
</gene>
<dbReference type="Pfam" id="PF04093">
    <property type="entry name" value="MreD"/>
    <property type="match status" value="1"/>
</dbReference>
<keyword evidence="5 7" id="KW-1133">Transmembrane helix</keyword>
<evidence type="ECO:0008006" key="9">
    <source>
        <dbReference type="Google" id="ProtNLM"/>
    </source>
</evidence>
<dbReference type="GO" id="GO:0008360">
    <property type="term" value="P:regulation of cell shape"/>
    <property type="evidence" value="ECO:0007669"/>
    <property type="project" value="UniProtKB-KW"/>
</dbReference>